<dbReference type="Proteomes" id="UP000199137">
    <property type="component" value="Unassembled WGS sequence"/>
</dbReference>
<feature type="region of interest" description="Disordered" evidence="1">
    <location>
        <begin position="1"/>
        <end position="65"/>
    </location>
</feature>
<feature type="compositionally biased region" description="Basic residues" evidence="1">
    <location>
        <begin position="1"/>
        <end position="11"/>
    </location>
</feature>
<organism evidence="2 3">
    <name type="scientific">Amycolatopsis rubida</name>
    <dbReference type="NCBI Taxonomy" id="112413"/>
    <lineage>
        <taxon>Bacteria</taxon>
        <taxon>Bacillati</taxon>
        <taxon>Actinomycetota</taxon>
        <taxon>Actinomycetes</taxon>
        <taxon>Pseudonocardiales</taxon>
        <taxon>Pseudonocardiaceae</taxon>
        <taxon>Amycolatopsis</taxon>
    </lineage>
</organism>
<accession>A0A1I6BM27</accession>
<gene>
    <name evidence="2" type="ORF">SAMN05421854_13210</name>
</gene>
<evidence type="ECO:0000313" key="2">
    <source>
        <dbReference type="EMBL" id="SFQ81992.1"/>
    </source>
</evidence>
<dbReference type="RefSeq" id="WP_093577392.1">
    <property type="nucleotide sequence ID" value="NZ_FOWC01000032.1"/>
</dbReference>
<name>A0A1I6BM27_9PSEU</name>
<proteinExistence type="predicted"/>
<dbReference type="OrthoDB" id="5198779at2"/>
<sequence length="254" mass="28264">MCTRRCWRPGRRSACSRSPWPSNAPATPHGRRSATPPTGSRSSRPRGNGPTPRQRSPRWPTESTGTCCAPLHAGLDAWFARHLQPGDTAYDVERPVSGYLLDPGPAPDLSTFDSSPDDAYEWLLSDHPWARAERVRRAESGWDAELRNAGAVRDWTDRIDGADLRERYPHDPEIAENLRGLAEIMRPLADTQQLNAHRDSAVPDAVRVHRLREQWATRQHIQGDQGYRYPARLLGPGAAAHPPPTSGSASKARR</sequence>
<dbReference type="EMBL" id="FOWC01000032">
    <property type="protein sequence ID" value="SFQ81992.1"/>
    <property type="molecule type" value="Genomic_DNA"/>
</dbReference>
<feature type="compositionally biased region" description="Low complexity" evidence="1">
    <location>
        <begin position="230"/>
        <end position="254"/>
    </location>
</feature>
<evidence type="ECO:0000256" key="1">
    <source>
        <dbReference type="SAM" id="MobiDB-lite"/>
    </source>
</evidence>
<dbReference type="AlphaFoldDB" id="A0A1I6BM27"/>
<evidence type="ECO:0000313" key="3">
    <source>
        <dbReference type="Proteomes" id="UP000199137"/>
    </source>
</evidence>
<protein>
    <submittedName>
        <fullName evidence="2">Uncharacterized protein</fullName>
    </submittedName>
</protein>
<feature type="region of interest" description="Disordered" evidence="1">
    <location>
        <begin position="226"/>
        <end position="254"/>
    </location>
</feature>
<feature type="compositionally biased region" description="Polar residues" evidence="1">
    <location>
        <begin position="15"/>
        <end position="25"/>
    </location>
</feature>
<reference evidence="2 3" key="1">
    <citation type="submission" date="2016-10" db="EMBL/GenBank/DDBJ databases">
        <authorList>
            <person name="de Groot N.N."/>
        </authorList>
    </citation>
    <scope>NUCLEOTIDE SEQUENCE [LARGE SCALE GENOMIC DNA]</scope>
    <source>
        <strain evidence="2 3">DSM 44637</strain>
    </source>
</reference>